<protein>
    <submittedName>
        <fullName evidence="2">BA75_03154T0</fullName>
    </submittedName>
</protein>
<accession>A0A1B2JC50</accession>
<feature type="region of interest" description="Disordered" evidence="1">
    <location>
        <begin position="26"/>
        <end position="55"/>
    </location>
</feature>
<reference evidence="2 3" key="1">
    <citation type="submission" date="2016-02" db="EMBL/GenBank/DDBJ databases">
        <title>Comparative genomic and transcriptomic foundation for Pichia pastoris.</title>
        <authorList>
            <person name="Love K.R."/>
            <person name="Shah K.A."/>
            <person name="Whittaker C.A."/>
            <person name="Wu J."/>
            <person name="Bartlett M.C."/>
            <person name="Ma D."/>
            <person name="Leeson R.L."/>
            <person name="Priest M."/>
            <person name="Young S.K."/>
            <person name="Love J.C."/>
        </authorList>
    </citation>
    <scope>NUCLEOTIDE SEQUENCE [LARGE SCALE GENOMIC DNA]</scope>
    <source>
        <strain evidence="2 3">ATCC 28485</strain>
    </source>
</reference>
<feature type="compositionally biased region" description="Basic and acidic residues" evidence="1">
    <location>
        <begin position="291"/>
        <end position="302"/>
    </location>
</feature>
<sequence>MESRFVIQFRNSSAETLVDGGNSAAYSRESSNGSNCPIITHQTTSTPTSKSSRSTTILNDSAYKSELPPPPLVYANEKAILLHFARLFALRHGYQLVINKNDKRRVIMLCSKHGNYRHSSKKAACEGQSVIRGVNGLKRQAKCDCLFRAELQFKSRKNLWLLKPIYMKHNHSSKLTLPIIRGKSDNASQPSRLDDFCSDKNHLNCFFDAPRDSALDLASSDPFKFSYGAELDGIRILASDLPTPSVNTEEPILDDLTVSVSAHLKRALDAMNYNSKEHFLDQRSNNSFDEPPPKKVDSKSEF</sequence>
<organism evidence="2 3">
    <name type="scientific">Komagataella pastoris</name>
    <name type="common">Yeast</name>
    <name type="synonym">Pichia pastoris</name>
    <dbReference type="NCBI Taxonomy" id="4922"/>
    <lineage>
        <taxon>Eukaryota</taxon>
        <taxon>Fungi</taxon>
        <taxon>Dikarya</taxon>
        <taxon>Ascomycota</taxon>
        <taxon>Saccharomycotina</taxon>
        <taxon>Pichiomycetes</taxon>
        <taxon>Pichiales</taxon>
        <taxon>Pichiaceae</taxon>
        <taxon>Komagataella</taxon>
    </lineage>
</organism>
<evidence type="ECO:0000313" key="2">
    <source>
        <dbReference type="EMBL" id="ANZ75616.1"/>
    </source>
</evidence>
<dbReference type="AlphaFoldDB" id="A0A1B2JC50"/>
<dbReference type="Proteomes" id="UP000094565">
    <property type="component" value="Chromosome 2"/>
</dbReference>
<proteinExistence type="predicted"/>
<name>A0A1B2JC50_PICPA</name>
<evidence type="ECO:0000256" key="1">
    <source>
        <dbReference type="SAM" id="MobiDB-lite"/>
    </source>
</evidence>
<keyword evidence="3" id="KW-1185">Reference proteome</keyword>
<feature type="compositionally biased region" description="Polar residues" evidence="1">
    <location>
        <begin position="26"/>
        <end position="37"/>
    </location>
</feature>
<dbReference type="EMBL" id="CP014585">
    <property type="protein sequence ID" value="ANZ75616.1"/>
    <property type="molecule type" value="Genomic_DNA"/>
</dbReference>
<dbReference type="OrthoDB" id="4096680at2759"/>
<feature type="region of interest" description="Disordered" evidence="1">
    <location>
        <begin position="279"/>
        <end position="302"/>
    </location>
</feature>
<evidence type="ECO:0000313" key="3">
    <source>
        <dbReference type="Proteomes" id="UP000094565"/>
    </source>
</evidence>
<feature type="compositionally biased region" description="Low complexity" evidence="1">
    <location>
        <begin position="40"/>
        <end position="55"/>
    </location>
</feature>
<gene>
    <name evidence="2" type="ORF">ATY40_BA7503154</name>
</gene>